<name>A0ABY9HIT4_9ACTN</name>
<evidence type="ECO:0000256" key="1">
    <source>
        <dbReference type="SAM" id="MobiDB-lite"/>
    </source>
</evidence>
<evidence type="ECO:0000313" key="4">
    <source>
        <dbReference type="Proteomes" id="UP001239522"/>
    </source>
</evidence>
<dbReference type="EMBL" id="CP120997">
    <property type="protein sequence ID" value="WLQ34463.1"/>
    <property type="molecule type" value="Genomic_DNA"/>
</dbReference>
<accession>A0ABY9HIT4</accession>
<sequence>MHSQDGAAKTGVENKPAPARRTATTGGVPLNGPLALQGSIGNAAVIQRLLSEGYLPLQNQHGDGCGDQQTTPPPVRRSAVLGLLRSSGRPLDSATRTDMEGRLGADFSDVRIHDDDAAKASAVEVGARAYTSGSHVVIGEGGADGHTLAHELTHVIQQRQGPVTGTDNGAGLKVSDPTDRYEREAEANATRAMSLAPTPAAPVQRAAEDQSSRPAPAEPRAVQRTRNRQMSAGSVDPGARVSAGALGAETETVPVAESDVPGVVSLAPVVLSDGLDIAGIARKYRTGFTGTGAIGNQFALVIGVNYWEGLSGQEELLRQKINEFKATWTEGEAMFPVEVIGFNWHSGLANKSNYKEQNIIPYGSIRDRILRDEAVPRLIQGLKECGRQHVYVHTSDADTQSFVTPAGPLFSAAGSPAVAAGEQTTDRPAGPLHGGLLDLFSGGYAGPAPNATAQAPQGSAGKKTKKTKKADGYERDLMLWHAGQVDLAVRDVMAELNPRSVYYPEPNTFIKVAEYRDDLEPGISFEQGNQEGAALVKTARNEIGERDAAEGSKEVKENFDSRYAITTDMKRIGENVETDQSNKGKGTVRNPLEQLSNLAQSHAGQTTWGDRVEEAYALPAGIKGPLGELVFARVHDSKFLRTVDVSTVKKSLLAELRKNKDLLNRFPNRAVCVQVVNMAIESRKVLLTAFGRAANQLSASES</sequence>
<feature type="compositionally biased region" description="Basic and acidic residues" evidence="1">
    <location>
        <begin position="176"/>
        <end position="186"/>
    </location>
</feature>
<gene>
    <name evidence="3" type="ORF">P8A18_13900</name>
</gene>
<evidence type="ECO:0000259" key="2">
    <source>
        <dbReference type="Pfam" id="PF13699"/>
    </source>
</evidence>
<protein>
    <submittedName>
        <fullName evidence="3">DUF4157 domain-containing protein</fullName>
    </submittedName>
</protein>
<keyword evidence="4" id="KW-1185">Reference proteome</keyword>
<organism evidence="3 4">
    <name type="scientific">Streptomyces castrisilvae</name>
    <dbReference type="NCBI Taxonomy" id="3033811"/>
    <lineage>
        <taxon>Bacteria</taxon>
        <taxon>Bacillati</taxon>
        <taxon>Actinomycetota</taxon>
        <taxon>Actinomycetes</taxon>
        <taxon>Kitasatosporales</taxon>
        <taxon>Streptomycetaceae</taxon>
        <taxon>Streptomyces</taxon>
    </lineage>
</organism>
<feature type="region of interest" description="Disordered" evidence="1">
    <location>
        <begin position="1"/>
        <end position="28"/>
    </location>
</feature>
<reference evidence="3 4" key="1">
    <citation type="submission" date="2023-03" db="EMBL/GenBank/DDBJ databases">
        <title>Isolation and description of six Streptomyces strains from soil environments, able to metabolize different microbial glucans.</title>
        <authorList>
            <person name="Widen T."/>
            <person name="Larsbrink J."/>
        </authorList>
    </citation>
    <scope>NUCLEOTIDE SEQUENCE [LARGE SCALE GENOMIC DNA]</scope>
    <source>
        <strain evidence="3 4">Mut1</strain>
    </source>
</reference>
<feature type="region of interest" description="Disordered" evidence="1">
    <location>
        <begin position="447"/>
        <end position="468"/>
    </location>
</feature>
<proteinExistence type="predicted"/>
<feature type="domain" description="eCIS core" evidence="2">
    <location>
        <begin position="90"/>
        <end position="161"/>
    </location>
</feature>
<dbReference type="Proteomes" id="UP001239522">
    <property type="component" value="Chromosome"/>
</dbReference>
<dbReference type="RefSeq" id="WP_306054643.1">
    <property type="nucleotide sequence ID" value="NZ_CP120997.1"/>
</dbReference>
<dbReference type="InterPro" id="IPR025295">
    <property type="entry name" value="eCIS_core_dom"/>
</dbReference>
<evidence type="ECO:0000313" key="3">
    <source>
        <dbReference type="EMBL" id="WLQ34463.1"/>
    </source>
</evidence>
<feature type="region of interest" description="Disordered" evidence="1">
    <location>
        <begin position="160"/>
        <end position="240"/>
    </location>
</feature>
<dbReference type="Pfam" id="PF13699">
    <property type="entry name" value="eCIS_core"/>
    <property type="match status" value="1"/>
</dbReference>